<feature type="domain" description="Peptidase M14" evidence="3">
    <location>
        <begin position="121"/>
        <end position="389"/>
    </location>
</feature>
<comment type="caution">
    <text evidence="4">The sequence shown here is derived from an EMBL/GenBank/DDBJ whole genome shotgun (WGS) entry which is preliminary data.</text>
</comment>
<dbReference type="PROSITE" id="PS52035">
    <property type="entry name" value="PEPTIDASE_M14"/>
    <property type="match status" value="1"/>
</dbReference>
<keyword evidence="4" id="KW-0121">Carboxypeptidase</keyword>
<reference evidence="4 5" key="1">
    <citation type="submission" date="2023-09" db="EMBL/GenBank/DDBJ databases">
        <authorList>
            <person name="Rey-Velasco X."/>
        </authorList>
    </citation>
    <scope>NUCLEOTIDE SEQUENCE [LARGE SCALE GENOMIC DNA]</scope>
    <source>
        <strain evidence="4 5">F158</strain>
    </source>
</reference>
<dbReference type="Proteomes" id="UP001265259">
    <property type="component" value="Unassembled WGS sequence"/>
</dbReference>
<dbReference type="Gene3D" id="3.40.630.10">
    <property type="entry name" value="Zn peptidases"/>
    <property type="match status" value="1"/>
</dbReference>
<comment type="similarity">
    <text evidence="2">Belongs to the peptidase M14 family.</text>
</comment>
<keyword evidence="4" id="KW-0378">Hydrolase</keyword>
<evidence type="ECO:0000259" key="3">
    <source>
        <dbReference type="PROSITE" id="PS52035"/>
    </source>
</evidence>
<dbReference type="InterPro" id="IPR000834">
    <property type="entry name" value="Peptidase_M14"/>
</dbReference>
<dbReference type="GO" id="GO:0004180">
    <property type="term" value="F:carboxypeptidase activity"/>
    <property type="evidence" value="ECO:0007669"/>
    <property type="project" value="UniProtKB-KW"/>
</dbReference>
<dbReference type="Pfam" id="PF00246">
    <property type="entry name" value="Peptidase_M14"/>
    <property type="match status" value="1"/>
</dbReference>
<name>A0ABU3DD22_9RHOB</name>
<organism evidence="4 5">
    <name type="scientific">Tropicimonas omnivorans</name>
    <dbReference type="NCBI Taxonomy" id="3075590"/>
    <lineage>
        <taxon>Bacteria</taxon>
        <taxon>Pseudomonadati</taxon>
        <taxon>Pseudomonadota</taxon>
        <taxon>Alphaproteobacteria</taxon>
        <taxon>Rhodobacterales</taxon>
        <taxon>Roseobacteraceae</taxon>
        <taxon>Tropicimonas</taxon>
    </lineage>
</organism>
<dbReference type="SUPFAM" id="SSF53187">
    <property type="entry name" value="Zn-dependent exopeptidases"/>
    <property type="match status" value="1"/>
</dbReference>
<dbReference type="Gene3D" id="2.60.40.3120">
    <property type="match status" value="1"/>
</dbReference>
<protein>
    <submittedName>
        <fullName evidence="4">M14-type cytosolic carboxypeptidase</fullName>
    </submittedName>
</protein>
<dbReference type="InterPro" id="IPR050821">
    <property type="entry name" value="Cytosolic_carboxypeptidase"/>
</dbReference>
<dbReference type="CDD" id="cd06234">
    <property type="entry name" value="M14_PaCCP-like"/>
    <property type="match status" value="1"/>
</dbReference>
<comment type="cofactor">
    <cofactor evidence="1">
        <name>Zn(2+)</name>
        <dbReference type="ChEBI" id="CHEBI:29105"/>
    </cofactor>
</comment>
<dbReference type="InterPro" id="IPR040626">
    <property type="entry name" value="Pepdidase_M14_N"/>
</dbReference>
<proteinExistence type="inferred from homology"/>
<keyword evidence="4" id="KW-0645">Protease</keyword>
<sequence>MTIAISSMIPSGRIDVLDATDPAAIRLRVPGDPGSDFVGWYNFRVSGAKDVPCRFVIEGCREAEAGRLTGREGYEDQWTNTGPLVSADGHTWRRVPAEYDGDTFSFTVTPERDVIQIAKFAPFGPERDAALISRALTDPGVRLDEIGRSVQGRPVDRLTFDADAGKPVLWLVARQHPSETQGGFLLEGLLERLLDPADAGARVLRQSAEINIVPNANPDGSALGHTRTNAAGANLNREWETPDPERAPEVVAIRSAMEARGLDFFLDCHADQELHCNFIWPSENVPGWRPERRAPFEAFEAAWAAASPDYEPGHPYPGGCPESPDLGMAWNWVGSAFPNALSVLLEQPFKDVSAHPVPETGWCPARAHAFGRSLVQPLLAVLPHLEKTR</sequence>
<evidence type="ECO:0000313" key="4">
    <source>
        <dbReference type="EMBL" id="MDT0681603.1"/>
    </source>
</evidence>
<keyword evidence="5" id="KW-1185">Reference proteome</keyword>
<dbReference type="PANTHER" id="PTHR12756:SF11">
    <property type="entry name" value="CYTOSOLIC CARBOXYPEPTIDASE 1"/>
    <property type="match status" value="1"/>
</dbReference>
<comment type="caution">
    <text evidence="2">Lacks conserved residue(s) required for the propagation of feature annotation.</text>
</comment>
<dbReference type="RefSeq" id="WP_311689376.1">
    <property type="nucleotide sequence ID" value="NZ_JAVRHL010000001.1"/>
</dbReference>
<accession>A0ABU3DD22</accession>
<evidence type="ECO:0000256" key="1">
    <source>
        <dbReference type="ARBA" id="ARBA00001947"/>
    </source>
</evidence>
<dbReference type="Pfam" id="PF18027">
    <property type="entry name" value="Pepdidase_M14_N"/>
    <property type="match status" value="1"/>
</dbReference>
<evidence type="ECO:0000313" key="5">
    <source>
        <dbReference type="Proteomes" id="UP001265259"/>
    </source>
</evidence>
<dbReference type="PANTHER" id="PTHR12756">
    <property type="entry name" value="CYTOSOLIC CARBOXYPEPTIDASE"/>
    <property type="match status" value="1"/>
</dbReference>
<dbReference type="EMBL" id="JAVRHL010000001">
    <property type="protein sequence ID" value="MDT0681603.1"/>
    <property type="molecule type" value="Genomic_DNA"/>
</dbReference>
<evidence type="ECO:0000256" key="2">
    <source>
        <dbReference type="PROSITE-ProRule" id="PRU01379"/>
    </source>
</evidence>
<gene>
    <name evidence="4" type="ORF">RM543_02815</name>
</gene>